<organism evidence="1 2">
    <name type="scientific">Carya illinoinensis</name>
    <name type="common">Pecan</name>
    <dbReference type="NCBI Taxonomy" id="32201"/>
    <lineage>
        <taxon>Eukaryota</taxon>
        <taxon>Viridiplantae</taxon>
        <taxon>Streptophyta</taxon>
        <taxon>Embryophyta</taxon>
        <taxon>Tracheophyta</taxon>
        <taxon>Spermatophyta</taxon>
        <taxon>Magnoliopsida</taxon>
        <taxon>eudicotyledons</taxon>
        <taxon>Gunneridae</taxon>
        <taxon>Pentapetalae</taxon>
        <taxon>rosids</taxon>
        <taxon>fabids</taxon>
        <taxon>Fagales</taxon>
        <taxon>Juglandaceae</taxon>
        <taxon>Carya</taxon>
    </lineage>
</organism>
<comment type="caution">
    <text evidence="1">The sequence shown here is derived from an EMBL/GenBank/DDBJ whole genome shotgun (WGS) entry which is preliminary data.</text>
</comment>
<accession>A0A922DTW4</accession>
<reference evidence="1" key="1">
    <citation type="submission" date="2021-01" db="EMBL/GenBank/DDBJ databases">
        <authorList>
            <person name="Lovell J.T."/>
            <person name="Bentley N."/>
            <person name="Bhattarai G."/>
            <person name="Jenkins J.W."/>
            <person name="Sreedasyam A."/>
            <person name="Alarcon Y."/>
            <person name="Bock C."/>
            <person name="Boston L."/>
            <person name="Carlson J."/>
            <person name="Cervantes K."/>
            <person name="Clermont K."/>
            <person name="Krom N."/>
            <person name="Kubenka K."/>
            <person name="Mamidi S."/>
            <person name="Mattison C."/>
            <person name="Monteros M."/>
            <person name="Pisani C."/>
            <person name="Plott C."/>
            <person name="Rajasekar S."/>
            <person name="Rhein H.S."/>
            <person name="Rohla C."/>
            <person name="Song M."/>
            <person name="Hilaire R.S."/>
            <person name="Shu S."/>
            <person name="Wells L."/>
            <person name="Wang X."/>
            <person name="Webber J."/>
            <person name="Heerema R.J."/>
            <person name="Klein P."/>
            <person name="Conner P."/>
            <person name="Grauke L."/>
            <person name="Grimwood J."/>
            <person name="Schmutz J."/>
            <person name="Randall J.J."/>
        </authorList>
    </citation>
    <scope>NUCLEOTIDE SEQUENCE</scope>
    <source>
        <tissue evidence="1">Leaf</tissue>
    </source>
</reference>
<name>A0A922DTW4_CARIL</name>
<gene>
    <name evidence="1" type="ORF">I3842_10G029400</name>
</gene>
<dbReference type="AlphaFoldDB" id="A0A922DTW4"/>
<proteinExistence type="predicted"/>
<dbReference type="Proteomes" id="UP000811246">
    <property type="component" value="Chromosome 10"/>
</dbReference>
<sequence>MKINLGTWFLSSLASGPRKILVLGGAMFRKNQTIDHIRESLAPDSSCIAKPATSSLDDFRLWVSPEAFGCCRKFTNRVLRLLVQRAREEIQKREEDIQNRELGFLNDRDDLQRQLCNYVYWRLSIQSHVVG</sequence>
<evidence type="ECO:0000313" key="2">
    <source>
        <dbReference type="Proteomes" id="UP000811246"/>
    </source>
</evidence>
<protein>
    <submittedName>
        <fullName evidence="1">Uncharacterized protein</fullName>
    </submittedName>
</protein>
<evidence type="ECO:0000313" key="1">
    <source>
        <dbReference type="EMBL" id="KAG6690763.1"/>
    </source>
</evidence>
<dbReference type="EMBL" id="CM031834">
    <property type="protein sequence ID" value="KAG6690762.1"/>
    <property type="molecule type" value="Genomic_DNA"/>
</dbReference>
<dbReference type="EMBL" id="CM031834">
    <property type="protein sequence ID" value="KAG6690763.1"/>
    <property type="molecule type" value="Genomic_DNA"/>
</dbReference>